<evidence type="ECO:0000313" key="2">
    <source>
        <dbReference type="Proteomes" id="UP000183700"/>
    </source>
</evidence>
<name>A0A1L8SYD8_9ENTE</name>
<gene>
    <name evidence="1" type="ORF">RV00_GL001423</name>
</gene>
<accession>A0A1L8SYD8</accession>
<proteinExistence type="predicted"/>
<reference evidence="1 2" key="1">
    <citation type="submission" date="2014-12" db="EMBL/GenBank/DDBJ databases">
        <title>Draft genome sequences of 29 type strains of Enterococci.</title>
        <authorList>
            <person name="Zhong Z."/>
            <person name="Sun Z."/>
            <person name="Liu W."/>
            <person name="Zhang W."/>
            <person name="Zhang H."/>
        </authorList>
    </citation>
    <scope>NUCLEOTIDE SEQUENCE [LARGE SCALE GENOMIC DNA]</scope>
    <source>
        <strain evidence="1 2">DSM 22802</strain>
    </source>
</reference>
<organism evidence="1 2">
    <name type="scientific">Enterococcus devriesei</name>
    <dbReference type="NCBI Taxonomy" id="319970"/>
    <lineage>
        <taxon>Bacteria</taxon>
        <taxon>Bacillati</taxon>
        <taxon>Bacillota</taxon>
        <taxon>Bacilli</taxon>
        <taxon>Lactobacillales</taxon>
        <taxon>Enterococcaceae</taxon>
        <taxon>Enterococcus</taxon>
    </lineage>
</organism>
<comment type="caution">
    <text evidence="1">The sequence shown here is derived from an EMBL/GenBank/DDBJ whole genome shotgun (WGS) entry which is preliminary data.</text>
</comment>
<sequence length="40" mass="4494">MRKYNESIILTKVFKLAKVGGDLDEALILYRTAKESNHAG</sequence>
<dbReference type="AlphaFoldDB" id="A0A1L8SYD8"/>
<evidence type="ECO:0000313" key="1">
    <source>
        <dbReference type="EMBL" id="OJG36978.1"/>
    </source>
</evidence>
<dbReference type="Proteomes" id="UP000183700">
    <property type="component" value="Unassembled WGS sequence"/>
</dbReference>
<dbReference type="EMBL" id="JXKM01000002">
    <property type="protein sequence ID" value="OJG36978.1"/>
    <property type="molecule type" value="Genomic_DNA"/>
</dbReference>
<protein>
    <submittedName>
        <fullName evidence="1">Uncharacterized protein</fullName>
    </submittedName>
</protein>
<keyword evidence="2" id="KW-1185">Reference proteome</keyword>
<dbReference type="STRING" id="319970.RV00_GL001423"/>